<keyword evidence="5" id="KW-0479">Metal-binding</keyword>
<comment type="similarity">
    <text evidence="3">Belongs to the HARBI1 family.</text>
</comment>
<comment type="caution">
    <text evidence="10">The sequence shown here is derived from an EMBL/GenBank/DDBJ whole genome shotgun (WGS) entry which is preliminary data.</text>
</comment>
<accession>A0AAV8Z6U3</accession>
<comment type="cofactor">
    <cofactor evidence="1">
        <name>a divalent metal cation</name>
        <dbReference type="ChEBI" id="CHEBI:60240"/>
    </cofactor>
</comment>
<evidence type="ECO:0000256" key="3">
    <source>
        <dbReference type="ARBA" id="ARBA00006958"/>
    </source>
</evidence>
<evidence type="ECO:0000259" key="9">
    <source>
        <dbReference type="Pfam" id="PF13359"/>
    </source>
</evidence>
<dbReference type="Pfam" id="PF13359">
    <property type="entry name" value="DDE_Tnp_4"/>
    <property type="match status" value="1"/>
</dbReference>
<dbReference type="PANTHER" id="PTHR22930">
    <property type="match status" value="1"/>
</dbReference>
<dbReference type="GO" id="GO:0016787">
    <property type="term" value="F:hydrolase activity"/>
    <property type="evidence" value="ECO:0007669"/>
    <property type="project" value="UniProtKB-KW"/>
</dbReference>
<dbReference type="InterPro" id="IPR045249">
    <property type="entry name" value="HARBI1-like"/>
</dbReference>
<keyword evidence="11" id="KW-1185">Reference proteome</keyword>
<evidence type="ECO:0000313" key="11">
    <source>
        <dbReference type="Proteomes" id="UP001162162"/>
    </source>
</evidence>
<evidence type="ECO:0000256" key="7">
    <source>
        <dbReference type="ARBA" id="ARBA00023242"/>
    </source>
</evidence>
<keyword evidence="4" id="KW-0540">Nuclease</keyword>
<dbReference type="Proteomes" id="UP001162162">
    <property type="component" value="Unassembled WGS sequence"/>
</dbReference>
<protein>
    <recommendedName>
        <fullName evidence="9">DDE Tnp4 domain-containing protein</fullName>
    </recommendedName>
</protein>
<evidence type="ECO:0000256" key="2">
    <source>
        <dbReference type="ARBA" id="ARBA00004123"/>
    </source>
</evidence>
<name>A0AAV8Z6U3_9CUCU</name>
<comment type="subcellular location">
    <subcellularLocation>
        <location evidence="2">Nucleus</location>
    </subcellularLocation>
</comment>
<organism evidence="10 11">
    <name type="scientific">Aromia moschata</name>
    <dbReference type="NCBI Taxonomy" id="1265417"/>
    <lineage>
        <taxon>Eukaryota</taxon>
        <taxon>Metazoa</taxon>
        <taxon>Ecdysozoa</taxon>
        <taxon>Arthropoda</taxon>
        <taxon>Hexapoda</taxon>
        <taxon>Insecta</taxon>
        <taxon>Pterygota</taxon>
        <taxon>Neoptera</taxon>
        <taxon>Endopterygota</taxon>
        <taxon>Coleoptera</taxon>
        <taxon>Polyphaga</taxon>
        <taxon>Cucujiformia</taxon>
        <taxon>Chrysomeloidea</taxon>
        <taxon>Cerambycidae</taxon>
        <taxon>Cerambycinae</taxon>
        <taxon>Callichromatini</taxon>
        <taxon>Aromia</taxon>
    </lineage>
</organism>
<reference evidence="10" key="1">
    <citation type="journal article" date="2023" name="Insect Mol. Biol.">
        <title>Genome sequencing provides insights into the evolution of gene families encoding plant cell wall-degrading enzymes in longhorned beetles.</title>
        <authorList>
            <person name="Shin N.R."/>
            <person name="Okamura Y."/>
            <person name="Kirsch R."/>
            <person name="Pauchet Y."/>
        </authorList>
    </citation>
    <scope>NUCLEOTIDE SEQUENCE</scope>
    <source>
        <strain evidence="10">AMC_N1</strain>
    </source>
</reference>
<dbReference type="GO" id="GO:0005634">
    <property type="term" value="C:nucleus"/>
    <property type="evidence" value="ECO:0007669"/>
    <property type="project" value="UniProtKB-SubCell"/>
</dbReference>
<evidence type="ECO:0000256" key="5">
    <source>
        <dbReference type="ARBA" id="ARBA00022723"/>
    </source>
</evidence>
<keyword evidence="6" id="KW-0378">Hydrolase</keyword>
<dbReference type="PANTHER" id="PTHR22930:SF269">
    <property type="entry name" value="NUCLEASE HARBI1-LIKE PROTEIN"/>
    <property type="match status" value="1"/>
</dbReference>
<evidence type="ECO:0000256" key="1">
    <source>
        <dbReference type="ARBA" id="ARBA00001968"/>
    </source>
</evidence>
<evidence type="ECO:0000313" key="10">
    <source>
        <dbReference type="EMBL" id="KAJ8959803.1"/>
    </source>
</evidence>
<dbReference type="InterPro" id="IPR027806">
    <property type="entry name" value="HARBI1_dom"/>
</dbReference>
<feature type="domain" description="DDE Tnp4" evidence="9">
    <location>
        <begin position="129"/>
        <end position="256"/>
    </location>
</feature>
<dbReference type="AlphaFoldDB" id="A0AAV8Z6U3"/>
<evidence type="ECO:0000256" key="6">
    <source>
        <dbReference type="ARBA" id="ARBA00022801"/>
    </source>
</evidence>
<feature type="region of interest" description="Disordered" evidence="8">
    <location>
        <begin position="277"/>
        <end position="300"/>
    </location>
</feature>
<proteinExistence type="inferred from homology"/>
<gene>
    <name evidence="10" type="ORF">NQ318_011535</name>
</gene>
<evidence type="ECO:0000256" key="4">
    <source>
        <dbReference type="ARBA" id="ARBA00022722"/>
    </source>
</evidence>
<evidence type="ECO:0000256" key="8">
    <source>
        <dbReference type="SAM" id="MobiDB-lite"/>
    </source>
</evidence>
<keyword evidence="7" id="KW-0539">Nucleus</keyword>
<dbReference type="EMBL" id="JAPWTK010000011">
    <property type="protein sequence ID" value="KAJ8959803.1"/>
    <property type="molecule type" value="Genomic_DNA"/>
</dbReference>
<dbReference type="GO" id="GO:0046872">
    <property type="term" value="F:metal ion binding"/>
    <property type="evidence" value="ECO:0007669"/>
    <property type="project" value="UniProtKB-KW"/>
</dbReference>
<sequence length="309" mass="35689">MDDYLLENSYLVRRRLKRKKCWVNAILAKRNEFGEFHHLWDDLKKDEKKFFDYYRMNQNTFNYILDAIREEIKKMSNFRETISPEERLSVTLRYLATGSSFKTLGYSFRMSDVTVGRIVHETCNVIWEKFIAIDVGAYGKESDGGIFSHSNLCAKLENGGLGVKRHRSLPGTNIEVPHVLLGDEAYPLKTYLMRPFPVSKLGPTEIIFNERLSRARQVVECAFGIMSSKWRLLQKSIEVHPKSADKLIQCICLLHNIIIDREGEQQVACNFKQDHTDSKTERFGTLGENRGTSSAYDSPTDKFVQLQGQ</sequence>
<dbReference type="GO" id="GO:0004518">
    <property type="term" value="F:nuclease activity"/>
    <property type="evidence" value="ECO:0007669"/>
    <property type="project" value="UniProtKB-KW"/>
</dbReference>